<dbReference type="AlphaFoldDB" id="A0A1T2L0G4"/>
<keyword evidence="2" id="KW-0812">Transmembrane</keyword>
<keyword evidence="2" id="KW-0472">Membrane</keyword>
<organism evidence="3 4">
    <name type="scientific">Solemya pervernicosa gill symbiont</name>
    <dbReference type="NCBI Taxonomy" id="642797"/>
    <lineage>
        <taxon>Bacteria</taxon>
        <taxon>Pseudomonadati</taxon>
        <taxon>Pseudomonadota</taxon>
        <taxon>Gammaproteobacteria</taxon>
        <taxon>sulfur-oxidizing symbionts</taxon>
    </lineage>
</organism>
<evidence type="ECO:0000313" key="3">
    <source>
        <dbReference type="EMBL" id="OOZ38554.1"/>
    </source>
</evidence>
<evidence type="ECO:0000256" key="1">
    <source>
        <dbReference type="SAM" id="MobiDB-lite"/>
    </source>
</evidence>
<feature type="transmembrane region" description="Helical" evidence="2">
    <location>
        <begin position="30"/>
        <end position="50"/>
    </location>
</feature>
<reference evidence="3 4" key="1">
    <citation type="submission" date="2016-11" db="EMBL/GenBank/DDBJ databases">
        <title>Mixed transmission modes and dynamic genome evolution in an obligate animal-bacterial symbiosis.</title>
        <authorList>
            <person name="Russell S.L."/>
            <person name="Corbett-Detig R.B."/>
            <person name="Cavanaugh C.M."/>
        </authorList>
    </citation>
    <scope>NUCLEOTIDE SEQUENCE [LARGE SCALE GENOMIC DNA]</scope>
    <source>
        <strain evidence="3">Sveles-Q1</strain>
    </source>
</reference>
<name>A0A1T2L0G4_9GAMM</name>
<keyword evidence="2" id="KW-1133">Transmembrane helix</keyword>
<evidence type="ECO:0000256" key="2">
    <source>
        <dbReference type="SAM" id="Phobius"/>
    </source>
</evidence>
<feature type="compositionally biased region" description="Basic residues" evidence="1">
    <location>
        <begin position="8"/>
        <end position="22"/>
    </location>
</feature>
<comment type="caution">
    <text evidence="3">The sequence shown here is derived from an EMBL/GenBank/DDBJ whole genome shotgun (WGS) entry which is preliminary data.</text>
</comment>
<feature type="region of interest" description="Disordered" evidence="1">
    <location>
        <begin position="1"/>
        <end position="26"/>
    </location>
</feature>
<proteinExistence type="predicted"/>
<dbReference type="EMBL" id="MPRL01000082">
    <property type="protein sequence ID" value="OOZ38554.1"/>
    <property type="molecule type" value="Genomic_DNA"/>
</dbReference>
<protein>
    <submittedName>
        <fullName evidence="3">Uncharacterized protein</fullName>
    </submittedName>
</protein>
<evidence type="ECO:0000313" key="4">
    <source>
        <dbReference type="Proteomes" id="UP000191110"/>
    </source>
</evidence>
<accession>A0A1T2L0G4</accession>
<keyword evidence="4" id="KW-1185">Reference proteome</keyword>
<gene>
    <name evidence="3" type="ORF">BOW53_15110</name>
</gene>
<feature type="transmembrane region" description="Helical" evidence="2">
    <location>
        <begin position="62"/>
        <end position="95"/>
    </location>
</feature>
<dbReference type="Proteomes" id="UP000191110">
    <property type="component" value="Unassembled WGS sequence"/>
</dbReference>
<sequence>MTVAAKRTERRKSNGSRGRRKSDRGQGDSTIIKFIFVFLVLFMTITVNLSDGMLARVGIDPNYLYAALASVILAGLTASKPMAMSLLVITVTIGANLPTEYAERIGVNQDFLLATLIALIIAPQFKSWHS</sequence>